<sequence length="664" mass="74522">MECSISEAALEISNEDTEVMIQEARNPPSALVTENPQPAEQQTPSEGCSNAAENLFMQEPSIRDSWAEEMNHTSPLQEPCKTISVKQPKRNPKKVVAATSKPSLSKSAQKSAHKQGKSTHADQCSTLPDQEVLTVDMQDCTTAQTTQTLVKPKKVCSSWAEFKAKKAAIAEKTQEEEEQNALIRDMSSLEVSSGKSTAMDISSKESATGTPTNITSSPSNVITLPMVTLTSTYKVDGRSVEELTATQLQQVVAYLDHDFYTFLRERANLAVFVAQTNPIEAGYAVIAAWIDELTHGIVAVNIERDKIYESIFPILAEGSESRELVLALKSRNVSQQLIREMLSSSATAVAFAHRYVRTLQTYQLTKALTKEELSQLDDDYFRGSRAERMTHPFPEKDKLEKHLELWRATFRGQLGTEAAKARVHASMEQQHRNVDASSRNTQPTENQNPQHDHVDDENSAPVVKTHIHRSKSTKNSNANTNPHSKQSTEPQKPQDSQHNDDGNESITHSQAHVVLRPDDQHAYGSENERNIDRAHPRRLRQESASPSRPQKRRRSPDPLDSPPKKRANDTPNNYSGCIFCSARTHYSAACPVVFKLSQRREILFAESRCHLCLKRHLGVCTRYKPCKICGERTHHPAFCVQNRDILEIDVREPRQRFYATLVNK</sequence>
<evidence type="ECO:0008006" key="4">
    <source>
        <dbReference type="Google" id="ProtNLM"/>
    </source>
</evidence>
<feature type="compositionally biased region" description="Polar residues" evidence="1">
    <location>
        <begin position="482"/>
        <end position="494"/>
    </location>
</feature>
<feature type="region of interest" description="Disordered" evidence="1">
    <location>
        <begin position="23"/>
        <end position="124"/>
    </location>
</feature>
<dbReference type="AlphaFoldDB" id="A0A0B1THI5"/>
<dbReference type="Proteomes" id="UP000053660">
    <property type="component" value="Unassembled WGS sequence"/>
</dbReference>
<feature type="compositionally biased region" description="Polar residues" evidence="1">
    <location>
        <begin position="32"/>
        <end position="52"/>
    </location>
</feature>
<feature type="compositionally biased region" description="Polar residues" evidence="1">
    <location>
        <begin position="189"/>
        <end position="216"/>
    </location>
</feature>
<protein>
    <recommendedName>
        <fullName evidence="4">Zinc knuckle</fullName>
    </recommendedName>
</protein>
<dbReference type="EMBL" id="KN550018">
    <property type="protein sequence ID" value="KHJ95277.1"/>
    <property type="molecule type" value="Genomic_DNA"/>
</dbReference>
<keyword evidence="3" id="KW-1185">Reference proteome</keyword>
<feature type="compositionally biased region" description="Polar residues" evidence="1">
    <location>
        <begin position="435"/>
        <end position="449"/>
    </location>
</feature>
<evidence type="ECO:0000256" key="1">
    <source>
        <dbReference type="SAM" id="MobiDB-lite"/>
    </source>
</evidence>
<gene>
    <name evidence="2" type="ORF">OESDEN_04773</name>
</gene>
<feature type="region of interest" description="Disordered" evidence="1">
    <location>
        <begin position="417"/>
        <end position="570"/>
    </location>
</feature>
<feature type="compositionally biased region" description="Basic and acidic residues" evidence="1">
    <location>
        <begin position="61"/>
        <end position="71"/>
    </location>
</feature>
<name>A0A0B1THI5_OESDE</name>
<feature type="region of interest" description="Disordered" evidence="1">
    <location>
        <begin position="171"/>
        <end position="216"/>
    </location>
</feature>
<accession>A0A0B1THI5</accession>
<reference evidence="2 3" key="1">
    <citation type="submission" date="2014-03" db="EMBL/GenBank/DDBJ databases">
        <title>Draft genome of the hookworm Oesophagostomum dentatum.</title>
        <authorList>
            <person name="Mitreva M."/>
        </authorList>
    </citation>
    <scope>NUCLEOTIDE SEQUENCE [LARGE SCALE GENOMIC DNA]</scope>
    <source>
        <strain evidence="2 3">OD-Hann</strain>
    </source>
</reference>
<proteinExistence type="predicted"/>
<feature type="non-terminal residue" evidence="2">
    <location>
        <position position="664"/>
    </location>
</feature>
<dbReference type="OrthoDB" id="5876234at2759"/>
<feature type="compositionally biased region" description="Basic and acidic residues" evidence="1">
    <location>
        <begin position="515"/>
        <end position="534"/>
    </location>
</feature>
<evidence type="ECO:0000313" key="2">
    <source>
        <dbReference type="EMBL" id="KHJ95277.1"/>
    </source>
</evidence>
<feature type="compositionally biased region" description="Polar residues" evidence="1">
    <location>
        <begin position="100"/>
        <end position="110"/>
    </location>
</feature>
<evidence type="ECO:0000313" key="3">
    <source>
        <dbReference type="Proteomes" id="UP000053660"/>
    </source>
</evidence>
<organism evidence="2 3">
    <name type="scientific">Oesophagostomum dentatum</name>
    <name type="common">Nodular worm</name>
    <dbReference type="NCBI Taxonomy" id="61180"/>
    <lineage>
        <taxon>Eukaryota</taxon>
        <taxon>Metazoa</taxon>
        <taxon>Ecdysozoa</taxon>
        <taxon>Nematoda</taxon>
        <taxon>Chromadorea</taxon>
        <taxon>Rhabditida</taxon>
        <taxon>Rhabditina</taxon>
        <taxon>Rhabditomorpha</taxon>
        <taxon>Strongyloidea</taxon>
        <taxon>Strongylidae</taxon>
        <taxon>Oesophagostomum</taxon>
    </lineage>
</organism>